<dbReference type="AlphaFoldDB" id="A0A1H9SBA3"/>
<gene>
    <name evidence="1" type="ORF">SAMN04488559_10711</name>
</gene>
<evidence type="ECO:0000313" key="2">
    <source>
        <dbReference type="Proteomes" id="UP000198948"/>
    </source>
</evidence>
<proteinExistence type="predicted"/>
<dbReference type="RefSeq" id="WP_092651706.1">
    <property type="nucleotide sequence ID" value="NZ_FOHA01000007.1"/>
</dbReference>
<organism evidence="1 2">
    <name type="scientific">Isobaculum melis</name>
    <dbReference type="NCBI Taxonomy" id="142588"/>
    <lineage>
        <taxon>Bacteria</taxon>
        <taxon>Bacillati</taxon>
        <taxon>Bacillota</taxon>
        <taxon>Bacilli</taxon>
        <taxon>Lactobacillales</taxon>
        <taxon>Carnobacteriaceae</taxon>
        <taxon>Isobaculum</taxon>
    </lineage>
</organism>
<dbReference type="OrthoDB" id="292317at2"/>
<accession>A0A1H9SBA3</accession>
<keyword evidence="2" id="KW-1185">Reference proteome</keyword>
<dbReference type="Proteomes" id="UP000198948">
    <property type="component" value="Unassembled WGS sequence"/>
</dbReference>
<dbReference type="STRING" id="142588.SAMN04488559_10711"/>
<name>A0A1H9SBA3_9LACT</name>
<evidence type="ECO:0000313" key="1">
    <source>
        <dbReference type="EMBL" id="SER82300.1"/>
    </source>
</evidence>
<dbReference type="EMBL" id="FOHA01000007">
    <property type="protein sequence ID" value="SER82300.1"/>
    <property type="molecule type" value="Genomic_DNA"/>
</dbReference>
<protein>
    <submittedName>
        <fullName evidence="1">Uncharacterized protein</fullName>
    </submittedName>
</protein>
<reference evidence="1 2" key="1">
    <citation type="submission" date="2016-10" db="EMBL/GenBank/DDBJ databases">
        <authorList>
            <person name="de Groot N.N."/>
        </authorList>
    </citation>
    <scope>NUCLEOTIDE SEQUENCE [LARGE SCALE GENOMIC DNA]</scope>
    <source>
        <strain evidence="1 2">DSM 13760</strain>
    </source>
</reference>
<sequence>MENQGLNLFGEKFMKEVRDASFKKMQWLKDGQAKAPAALLLQEQLKRFTDEEQAFIFRLIKESVDETIFNTLFFFEENQEAIEISVEGQSLVELSDGLAGELFSEDGWIAKYSEVD</sequence>